<organism evidence="1 2">
    <name type="scientific">Allacma fusca</name>
    <dbReference type="NCBI Taxonomy" id="39272"/>
    <lineage>
        <taxon>Eukaryota</taxon>
        <taxon>Metazoa</taxon>
        <taxon>Ecdysozoa</taxon>
        <taxon>Arthropoda</taxon>
        <taxon>Hexapoda</taxon>
        <taxon>Collembola</taxon>
        <taxon>Symphypleona</taxon>
        <taxon>Sminthuridae</taxon>
        <taxon>Allacma</taxon>
    </lineage>
</organism>
<dbReference type="AlphaFoldDB" id="A0A8J2NQF4"/>
<keyword evidence="2" id="KW-1185">Reference proteome</keyword>
<reference evidence="1" key="1">
    <citation type="submission" date="2021-06" db="EMBL/GenBank/DDBJ databases">
        <authorList>
            <person name="Hodson N. C."/>
            <person name="Mongue J. A."/>
            <person name="Jaron S. K."/>
        </authorList>
    </citation>
    <scope>NUCLEOTIDE SEQUENCE</scope>
</reference>
<name>A0A8J2NQF4_9HEXA</name>
<gene>
    <name evidence="1" type="ORF">AFUS01_LOCUS522</name>
</gene>
<dbReference type="EMBL" id="CAJVCH010002510">
    <property type="protein sequence ID" value="CAG7644640.1"/>
    <property type="molecule type" value="Genomic_DNA"/>
</dbReference>
<evidence type="ECO:0000313" key="1">
    <source>
        <dbReference type="EMBL" id="CAG7644640.1"/>
    </source>
</evidence>
<protein>
    <submittedName>
        <fullName evidence="1">Uncharacterized protein</fullName>
    </submittedName>
</protein>
<evidence type="ECO:0000313" key="2">
    <source>
        <dbReference type="Proteomes" id="UP000708208"/>
    </source>
</evidence>
<comment type="caution">
    <text evidence="1">The sequence shown here is derived from an EMBL/GenBank/DDBJ whole genome shotgun (WGS) entry which is preliminary data.</text>
</comment>
<sequence length="83" mass="9432">MLVVKVFFIHSTSRTVGAPRETLHPRNRKRTMDDLIWTCLRPRAMLKMAMDPMGGISLTYGKFPWQGDSSGDYSSASCCKIYD</sequence>
<proteinExistence type="predicted"/>
<accession>A0A8J2NQF4</accession>
<dbReference type="Proteomes" id="UP000708208">
    <property type="component" value="Unassembled WGS sequence"/>
</dbReference>
<dbReference type="OrthoDB" id="496at2759"/>